<dbReference type="Pfam" id="PF05014">
    <property type="entry name" value="Nuc_deoxyrib_tr"/>
    <property type="match status" value="1"/>
</dbReference>
<dbReference type="PANTHER" id="PTHR15364:SF0">
    <property type="entry name" value="2'-DEOXYNUCLEOSIDE 5'-PHOSPHATE N-HYDROLASE 1"/>
    <property type="match status" value="1"/>
</dbReference>
<organism evidence="1 2">
    <name type="scientific">Halopseudomonas pachastrellae</name>
    <dbReference type="NCBI Taxonomy" id="254161"/>
    <lineage>
        <taxon>Bacteria</taxon>
        <taxon>Pseudomonadati</taxon>
        <taxon>Pseudomonadota</taxon>
        <taxon>Gammaproteobacteria</taxon>
        <taxon>Pseudomonadales</taxon>
        <taxon>Pseudomonadaceae</taxon>
        <taxon>Halopseudomonas</taxon>
    </lineage>
</organism>
<dbReference type="AlphaFoldDB" id="A0A1S8DK36"/>
<protein>
    <submittedName>
        <fullName evidence="1">Nucleoside 2-deoxyribosyltransferase</fullName>
    </submittedName>
</protein>
<evidence type="ECO:0000313" key="1">
    <source>
        <dbReference type="EMBL" id="ONM44737.1"/>
    </source>
</evidence>
<dbReference type="GO" id="GO:0009159">
    <property type="term" value="P:deoxyribonucleoside monophosphate catabolic process"/>
    <property type="evidence" value="ECO:0007669"/>
    <property type="project" value="TreeGrafter"/>
</dbReference>
<dbReference type="InterPro" id="IPR007710">
    <property type="entry name" value="Nucleoside_deoxyribTrfase"/>
</dbReference>
<keyword evidence="1" id="KW-0808">Transferase</keyword>
<accession>A0A1S8DK36</accession>
<gene>
    <name evidence="1" type="ORF">BXT89_06310</name>
</gene>
<dbReference type="OrthoDB" id="9795789at2"/>
<dbReference type="EMBL" id="MUBC01000010">
    <property type="protein sequence ID" value="ONM44737.1"/>
    <property type="molecule type" value="Genomic_DNA"/>
</dbReference>
<dbReference type="STRING" id="254161.SAMN05216256_10928"/>
<dbReference type="Gene3D" id="3.40.50.450">
    <property type="match status" value="1"/>
</dbReference>
<proteinExistence type="predicted"/>
<dbReference type="PANTHER" id="PTHR15364">
    <property type="entry name" value="2'-DEOXYNUCLEOSIDE 5'-PHOSPHATE N-HYDROLASE 1"/>
    <property type="match status" value="1"/>
</dbReference>
<keyword evidence="2" id="KW-1185">Reference proteome</keyword>
<dbReference type="InterPro" id="IPR051239">
    <property type="entry name" value="2'-dNMP_N-hydrolase"/>
</dbReference>
<dbReference type="GO" id="GO:0016740">
    <property type="term" value="F:transferase activity"/>
    <property type="evidence" value="ECO:0007669"/>
    <property type="project" value="UniProtKB-KW"/>
</dbReference>
<sequence length="161" mass="17144">MPSVYLAGFDVFHPDALARGAYLKQLCAEHGLRGLYPLDAQVPATAAQPAHWICDANLQALRSADAVLANLGCFRGAEPDSGTVFEVGFACALGKPVWAYFPEQQPLIEQIPHDSQGRCVDGFQVEDFGLPRNLMLACSWVGASSSAEQAVAALAGWLRGA</sequence>
<comment type="caution">
    <text evidence="1">The sequence shown here is derived from an EMBL/GenBank/DDBJ whole genome shotgun (WGS) entry which is preliminary data.</text>
</comment>
<dbReference type="GO" id="GO:0070694">
    <property type="term" value="F:5-hydroxymethyl-dUMP N-hydrolase activity"/>
    <property type="evidence" value="ECO:0007669"/>
    <property type="project" value="TreeGrafter"/>
</dbReference>
<evidence type="ECO:0000313" key="2">
    <source>
        <dbReference type="Proteomes" id="UP000242847"/>
    </source>
</evidence>
<dbReference type="Proteomes" id="UP000242847">
    <property type="component" value="Unassembled WGS sequence"/>
</dbReference>
<dbReference type="RefSeq" id="WP_083725801.1">
    <property type="nucleotide sequence ID" value="NZ_FOUD01000009.1"/>
</dbReference>
<reference evidence="1 2" key="1">
    <citation type="submission" date="2017-01" db="EMBL/GenBank/DDBJ databases">
        <title>Draft genome sequence of Pseudomonas pachastrellae type strain CCUG 46540T from a deep sea.</title>
        <authorList>
            <person name="Gomila M."/>
            <person name="Mulet M."/>
            <person name="Lalucat J."/>
            <person name="Garcia-Valdes E."/>
        </authorList>
    </citation>
    <scope>NUCLEOTIDE SEQUENCE [LARGE SCALE GENOMIC DNA]</scope>
    <source>
        <strain evidence="1 2">CCUG 46540</strain>
    </source>
</reference>
<name>A0A1S8DK36_9GAMM</name>
<dbReference type="SUPFAM" id="SSF52309">
    <property type="entry name" value="N-(deoxy)ribosyltransferase-like"/>
    <property type="match status" value="1"/>
</dbReference>